<dbReference type="GO" id="GO:0032259">
    <property type="term" value="P:methylation"/>
    <property type="evidence" value="ECO:0007669"/>
    <property type="project" value="UniProtKB-KW"/>
</dbReference>
<dbReference type="RefSeq" id="XP_013752710.1">
    <property type="nucleotide sequence ID" value="XM_013897256.1"/>
</dbReference>
<keyword evidence="8" id="KW-0805">Transcription regulation</keyword>
<evidence type="ECO:0000256" key="9">
    <source>
        <dbReference type="ARBA" id="ARBA00023163"/>
    </source>
</evidence>
<name>A0A0L0DWM6_THETB</name>
<evidence type="ECO:0000313" key="14">
    <source>
        <dbReference type="EMBL" id="KNC55938.1"/>
    </source>
</evidence>
<feature type="compositionally biased region" description="Low complexity" evidence="12">
    <location>
        <begin position="353"/>
        <end position="364"/>
    </location>
</feature>
<dbReference type="GO" id="GO:0008168">
    <property type="term" value="F:methyltransferase activity"/>
    <property type="evidence" value="ECO:0007669"/>
    <property type="project" value="UniProtKB-KW"/>
</dbReference>
<dbReference type="PANTHER" id="PTHR12480">
    <property type="entry name" value="ARGININE DEMETHYLASE AND LYSYL-HYDROXYLASE JMJD"/>
    <property type="match status" value="1"/>
</dbReference>
<dbReference type="EMBL" id="GL349510">
    <property type="protein sequence ID" value="KNC55938.1"/>
    <property type="molecule type" value="Genomic_DNA"/>
</dbReference>
<dbReference type="Gene3D" id="2.60.120.650">
    <property type="entry name" value="Cupin"/>
    <property type="match status" value="1"/>
</dbReference>
<keyword evidence="9" id="KW-0804">Transcription</keyword>
<evidence type="ECO:0000256" key="3">
    <source>
        <dbReference type="ARBA" id="ARBA00022723"/>
    </source>
</evidence>
<evidence type="ECO:0000256" key="6">
    <source>
        <dbReference type="ARBA" id="ARBA00023002"/>
    </source>
</evidence>
<keyword evidence="7" id="KW-0408">Iron</keyword>
<comment type="subcellular location">
    <subcellularLocation>
        <location evidence="2">Nucleus</location>
    </subcellularLocation>
</comment>
<feature type="region of interest" description="Disordered" evidence="12">
    <location>
        <begin position="346"/>
        <end position="371"/>
    </location>
</feature>
<dbReference type="InterPro" id="IPR003347">
    <property type="entry name" value="JmjC_dom"/>
</dbReference>
<dbReference type="AlphaFoldDB" id="A0A0L0DWM6"/>
<evidence type="ECO:0000256" key="7">
    <source>
        <dbReference type="ARBA" id="ARBA00023004"/>
    </source>
</evidence>
<comment type="similarity">
    <text evidence="11">Belongs to the JMJD6 family.</text>
</comment>
<organism evidence="14 15">
    <name type="scientific">Thecamonas trahens ATCC 50062</name>
    <dbReference type="NCBI Taxonomy" id="461836"/>
    <lineage>
        <taxon>Eukaryota</taxon>
        <taxon>Apusozoa</taxon>
        <taxon>Apusomonadida</taxon>
        <taxon>Apusomonadidae</taxon>
        <taxon>Thecamonas</taxon>
    </lineage>
</organism>
<protein>
    <submittedName>
        <fullName evidence="14">Bifunctional arginine demethylase and lysyl-hydroxylase JMJD6</fullName>
    </submittedName>
</protein>
<keyword evidence="5" id="KW-0223">Dioxygenase</keyword>
<keyword evidence="6" id="KW-0560">Oxidoreductase</keyword>
<keyword evidence="14" id="KW-0489">Methyltransferase</keyword>
<dbReference type="SUPFAM" id="SSF51197">
    <property type="entry name" value="Clavaminate synthase-like"/>
    <property type="match status" value="1"/>
</dbReference>
<dbReference type="STRING" id="461836.A0A0L0DWM6"/>
<feature type="domain" description="JmjC" evidence="13">
    <location>
        <begin position="162"/>
        <end position="320"/>
    </location>
</feature>
<dbReference type="GeneID" id="25569377"/>
<evidence type="ECO:0000256" key="11">
    <source>
        <dbReference type="ARBA" id="ARBA00038068"/>
    </source>
</evidence>
<keyword evidence="10" id="KW-0539">Nucleus</keyword>
<accession>A0A0L0DWM6</accession>
<evidence type="ECO:0000256" key="2">
    <source>
        <dbReference type="ARBA" id="ARBA00004123"/>
    </source>
</evidence>
<evidence type="ECO:0000256" key="8">
    <source>
        <dbReference type="ARBA" id="ARBA00023015"/>
    </source>
</evidence>
<evidence type="ECO:0000256" key="10">
    <source>
        <dbReference type="ARBA" id="ARBA00023242"/>
    </source>
</evidence>
<sequence>MSACESTIVNSTEELLAEVEVEQAESREDFELRVRKIKKRVNPDVSSRKWGVKRHADVPEEVLRGSGELDHLLPRFDARTMTEAEWFAFEALDRPCVIENLMDDWKAPAKWTPRRFMRKYADKTFDVGSFNYTDMTWAQFVRYALTNDDDSPLYVFDPYYGSKYPKLLQQYTVPRFFRDDYHQYAGEKDRPLYRWFLVGPKRSGTGIHQDPGNTSAWNALVMGQKRWAFFPPSTKGSVVKPPKGAGDEGIDWWLDVYPQLRPRAEELGMIEYTQKAGETLFVPWKWWHVVLNTEFTVSVTQNFASRVNMPHVWRYTKKYRPKYGRRWYFKLPPEVRDALDVSDFDLTGPVEGSDSSSSSSSSSSEASWDGD</sequence>
<evidence type="ECO:0000256" key="1">
    <source>
        <dbReference type="ARBA" id="ARBA00001954"/>
    </source>
</evidence>
<dbReference type="OMA" id="LFVPCGW"/>
<keyword evidence="4" id="KW-0156">Chromatin regulator</keyword>
<dbReference type="GO" id="GO:0106140">
    <property type="term" value="F:P-TEFb complex binding"/>
    <property type="evidence" value="ECO:0007669"/>
    <property type="project" value="TreeGrafter"/>
</dbReference>
<evidence type="ECO:0000256" key="5">
    <source>
        <dbReference type="ARBA" id="ARBA00022964"/>
    </source>
</evidence>
<proteinExistence type="inferred from homology"/>
<dbReference type="GO" id="GO:0033749">
    <property type="term" value="F:histone H4R3 demethylase activity"/>
    <property type="evidence" value="ECO:0007669"/>
    <property type="project" value="TreeGrafter"/>
</dbReference>
<dbReference type="PANTHER" id="PTHR12480:SF32">
    <property type="entry name" value="BIFUNCTIONAL ARGININE DEMETHYLASE AND LYSYL-HYDROXYLASE JMJD6"/>
    <property type="match status" value="1"/>
</dbReference>
<gene>
    <name evidence="14" type="ORF">AMSG_11407</name>
</gene>
<keyword evidence="3" id="KW-0479">Metal-binding</keyword>
<keyword evidence="15" id="KW-1185">Reference proteome</keyword>
<dbReference type="eggNOG" id="KOG2130">
    <property type="taxonomic scope" value="Eukaryota"/>
</dbReference>
<evidence type="ECO:0000256" key="4">
    <source>
        <dbReference type="ARBA" id="ARBA00022853"/>
    </source>
</evidence>
<dbReference type="PROSITE" id="PS51184">
    <property type="entry name" value="JMJC"/>
    <property type="match status" value="1"/>
</dbReference>
<keyword evidence="14" id="KW-0808">Transferase</keyword>
<comment type="cofactor">
    <cofactor evidence="1">
        <name>Fe(2+)</name>
        <dbReference type="ChEBI" id="CHEBI:29033"/>
    </cofactor>
</comment>
<evidence type="ECO:0000259" key="13">
    <source>
        <dbReference type="PROSITE" id="PS51184"/>
    </source>
</evidence>
<evidence type="ECO:0000313" key="15">
    <source>
        <dbReference type="Proteomes" id="UP000054408"/>
    </source>
</evidence>
<dbReference type="InterPro" id="IPR050910">
    <property type="entry name" value="JMJD6_ArgDemeth/LysHydrox"/>
</dbReference>
<dbReference type="OrthoDB" id="424465at2759"/>
<dbReference type="SMART" id="SM00558">
    <property type="entry name" value="JmjC"/>
    <property type="match status" value="1"/>
</dbReference>
<dbReference type="GO" id="GO:0005737">
    <property type="term" value="C:cytoplasm"/>
    <property type="evidence" value="ECO:0007669"/>
    <property type="project" value="TreeGrafter"/>
</dbReference>
<dbReference type="GO" id="GO:0005634">
    <property type="term" value="C:nucleus"/>
    <property type="evidence" value="ECO:0007669"/>
    <property type="project" value="UniProtKB-SubCell"/>
</dbReference>
<dbReference type="Proteomes" id="UP000054408">
    <property type="component" value="Unassembled WGS sequence"/>
</dbReference>
<reference evidence="14 15" key="1">
    <citation type="submission" date="2010-05" db="EMBL/GenBank/DDBJ databases">
        <title>The Genome Sequence of Thecamonas trahens ATCC 50062.</title>
        <authorList>
            <consortium name="The Broad Institute Genome Sequencing Platform"/>
            <person name="Russ C."/>
            <person name="Cuomo C."/>
            <person name="Shea T."/>
            <person name="Young S.K."/>
            <person name="Zeng Q."/>
            <person name="Koehrsen M."/>
            <person name="Haas B."/>
            <person name="Borodovsky M."/>
            <person name="Guigo R."/>
            <person name="Alvarado L."/>
            <person name="Berlin A."/>
            <person name="Bochicchio J."/>
            <person name="Borenstein D."/>
            <person name="Chapman S."/>
            <person name="Chen Z."/>
            <person name="Freedman E."/>
            <person name="Gellesch M."/>
            <person name="Goldberg J."/>
            <person name="Griggs A."/>
            <person name="Gujja S."/>
            <person name="Heilman E."/>
            <person name="Heiman D."/>
            <person name="Hepburn T."/>
            <person name="Howarth C."/>
            <person name="Jen D."/>
            <person name="Larson L."/>
            <person name="Mehta T."/>
            <person name="Park D."/>
            <person name="Pearson M."/>
            <person name="Roberts A."/>
            <person name="Saif S."/>
            <person name="Shenoy N."/>
            <person name="Sisk P."/>
            <person name="Stolte C."/>
            <person name="Sykes S."/>
            <person name="Thomson T."/>
            <person name="Walk T."/>
            <person name="White J."/>
            <person name="Yandava C."/>
            <person name="Burger G."/>
            <person name="Gray M.W."/>
            <person name="Holland P.W.H."/>
            <person name="King N."/>
            <person name="Lang F.B.F."/>
            <person name="Roger A.J."/>
            <person name="Ruiz-Trillo I."/>
            <person name="Lander E."/>
            <person name="Nusbaum C."/>
        </authorList>
    </citation>
    <scope>NUCLEOTIDE SEQUENCE [LARGE SCALE GENOMIC DNA]</scope>
    <source>
        <strain evidence="14 15">ATCC 50062</strain>
    </source>
</reference>
<dbReference type="GO" id="GO:0046872">
    <property type="term" value="F:metal ion binding"/>
    <property type="evidence" value="ECO:0007669"/>
    <property type="project" value="UniProtKB-KW"/>
</dbReference>
<dbReference type="Pfam" id="PF02373">
    <property type="entry name" value="JmjC"/>
    <property type="match status" value="1"/>
</dbReference>
<evidence type="ECO:0000256" key="12">
    <source>
        <dbReference type="SAM" id="MobiDB-lite"/>
    </source>
</evidence>